<dbReference type="Pfam" id="PF01248">
    <property type="entry name" value="Ribosomal_L7Ae"/>
    <property type="match status" value="1"/>
</dbReference>
<dbReference type="RefSeq" id="WP_006584873.1">
    <property type="nucleotide sequence ID" value="NZ_CATOUV010000001.1"/>
</dbReference>
<dbReference type="InterPro" id="IPR029064">
    <property type="entry name" value="Ribosomal_eL30-like_sf"/>
</dbReference>
<feature type="domain" description="Ribosomal protein eL8/eL30/eS12/Gadd45" evidence="3">
    <location>
        <begin position="11"/>
        <end position="92"/>
    </location>
</feature>
<protein>
    <submittedName>
        <fullName evidence="4">50S ribosomal protein L7</fullName>
    </submittedName>
    <submittedName>
        <fullName evidence="5">Ribosomal L7Ae/L30e/S12e/Gadd45 family protein</fullName>
    </submittedName>
</protein>
<evidence type="ECO:0000313" key="6">
    <source>
        <dbReference type="Proteomes" id="UP000327236"/>
    </source>
</evidence>
<keyword evidence="1 4" id="KW-0689">Ribosomal protein</keyword>
<keyword evidence="2" id="KW-0687">Ribonucleoprotein</keyword>
<keyword evidence="7" id="KW-1185">Reference proteome</keyword>
<dbReference type="EMBL" id="JBBVUL010000003">
    <property type="protein sequence ID" value="MEL0564728.1"/>
    <property type="molecule type" value="Genomic_DNA"/>
</dbReference>
<evidence type="ECO:0000313" key="7">
    <source>
        <dbReference type="Proteomes" id="UP001385848"/>
    </source>
</evidence>
<dbReference type="Gene3D" id="3.30.1330.30">
    <property type="match status" value="1"/>
</dbReference>
<evidence type="ECO:0000256" key="1">
    <source>
        <dbReference type="ARBA" id="ARBA00022980"/>
    </source>
</evidence>
<evidence type="ECO:0000313" key="4">
    <source>
        <dbReference type="EMBL" id="KAA9324274.1"/>
    </source>
</evidence>
<dbReference type="AlphaFoldDB" id="A0A5N1IHU6"/>
<dbReference type="GO" id="GO:1990904">
    <property type="term" value="C:ribonucleoprotein complex"/>
    <property type="evidence" value="ECO:0007669"/>
    <property type="project" value="UniProtKB-KW"/>
</dbReference>
<dbReference type="SUPFAM" id="SSF55315">
    <property type="entry name" value="L30e-like"/>
    <property type="match status" value="1"/>
</dbReference>
<evidence type="ECO:0000256" key="2">
    <source>
        <dbReference type="ARBA" id="ARBA00023274"/>
    </source>
</evidence>
<dbReference type="GeneID" id="31742853"/>
<dbReference type="InterPro" id="IPR004038">
    <property type="entry name" value="Ribosomal_eL8/eL30/eS12/Gad45"/>
</dbReference>
<comment type="caution">
    <text evidence="4">The sequence shown here is derived from an EMBL/GenBank/DDBJ whole genome shotgun (WGS) entry which is preliminary data.</text>
</comment>
<gene>
    <name evidence="5" type="ORF">AAC431_02150</name>
    <name evidence="4" type="ORF">F6H94_00790</name>
</gene>
<sequence>MHNRKKIINFLGLIQRAGKIVSGTDLVVSSIKTGKVKLVIIASDLSKATRQEIEALAQKKGLPIIDEFSELEISQAIGKTRKVLAVSDLGFSKAIQKKLNEGV</sequence>
<dbReference type="Proteomes" id="UP001385848">
    <property type="component" value="Unassembled WGS sequence"/>
</dbReference>
<dbReference type="OrthoDB" id="9794863at2"/>
<evidence type="ECO:0000313" key="5">
    <source>
        <dbReference type="EMBL" id="MEL0564728.1"/>
    </source>
</evidence>
<reference evidence="5 7" key="2">
    <citation type="submission" date="2024-04" db="EMBL/GenBank/DDBJ databases">
        <title>Three lactobacilli isolated from voided urine samples from females with type 2 diabetes.</title>
        <authorList>
            <person name="Kula A."/>
            <person name="Stegman N."/>
            <person name="Putonti C."/>
        </authorList>
    </citation>
    <scope>NUCLEOTIDE SEQUENCE [LARGE SCALE GENOMIC DNA]</scope>
    <source>
        <strain evidence="5 7">1855</strain>
    </source>
</reference>
<reference evidence="4 6" key="1">
    <citation type="submission" date="2019-09" db="EMBL/GenBank/DDBJ databases">
        <title>Draft genome sequence assemblies of isolates from the urinary tract.</title>
        <authorList>
            <person name="Mores C.R."/>
            <person name="Putonti C."/>
            <person name="Wolfe A.J."/>
        </authorList>
    </citation>
    <scope>NUCLEOTIDE SEQUENCE [LARGE SCALE GENOMIC DNA]</scope>
    <source>
        <strain evidence="4 6">UMB246</strain>
    </source>
</reference>
<dbReference type="PANTHER" id="PTHR11449">
    <property type="entry name" value="RIBOSOMAL PROTEIN L30"/>
    <property type="match status" value="1"/>
</dbReference>
<dbReference type="InterPro" id="IPR039109">
    <property type="entry name" value="Ribosomal_eL30-like"/>
</dbReference>
<proteinExistence type="predicted"/>
<dbReference type="GO" id="GO:0003723">
    <property type="term" value="F:RNA binding"/>
    <property type="evidence" value="ECO:0007669"/>
    <property type="project" value="InterPro"/>
</dbReference>
<dbReference type="EMBL" id="VYWW01000002">
    <property type="protein sequence ID" value="KAA9324274.1"/>
    <property type="molecule type" value="Genomic_DNA"/>
</dbReference>
<name>A0A5N1IHU6_LACJE</name>
<evidence type="ECO:0000259" key="3">
    <source>
        <dbReference type="Pfam" id="PF01248"/>
    </source>
</evidence>
<dbReference type="GO" id="GO:0005840">
    <property type="term" value="C:ribosome"/>
    <property type="evidence" value="ECO:0007669"/>
    <property type="project" value="UniProtKB-KW"/>
</dbReference>
<accession>A0A5N1IHU6</accession>
<dbReference type="Proteomes" id="UP000327236">
    <property type="component" value="Unassembled WGS sequence"/>
</dbReference>
<organism evidence="4 6">
    <name type="scientific">Lactobacillus jensenii</name>
    <dbReference type="NCBI Taxonomy" id="109790"/>
    <lineage>
        <taxon>Bacteria</taxon>
        <taxon>Bacillati</taxon>
        <taxon>Bacillota</taxon>
        <taxon>Bacilli</taxon>
        <taxon>Lactobacillales</taxon>
        <taxon>Lactobacillaceae</taxon>
        <taxon>Lactobacillus</taxon>
    </lineage>
</organism>
<dbReference type="KEGG" id="lje:BUE77_03920"/>